<sequence length="84" mass="9802">MVRMRGEMAKKNIEKQRLQLGKEKEEKKNRNEEMTQIRDQLDRQNEEMAAMMKKIFQAAFVIVEPKILSVDIQCVSPASTECTT</sequence>
<evidence type="ECO:0000313" key="3">
    <source>
        <dbReference type="WBParaSite" id="Csp11.Scaffold487.g1970.t1"/>
    </source>
</evidence>
<proteinExistence type="predicted"/>
<name>A0A1I7T352_9PELO</name>
<organism evidence="2 3">
    <name type="scientific">Caenorhabditis tropicalis</name>
    <dbReference type="NCBI Taxonomy" id="1561998"/>
    <lineage>
        <taxon>Eukaryota</taxon>
        <taxon>Metazoa</taxon>
        <taxon>Ecdysozoa</taxon>
        <taxon>Nematoda</taxon>
        <taxon>Chromadorea</taxon>
        <taxon>Rhabditida</taxon>
        <taxon>Rhabditina</taxon>
        <taxon>Rhabditomorpha</taxon>
        <taxon>Rhabditoidea</taxon>
        <taxon>Rhabditidae</taxon>
        <taxon>Peloderinae</taxon>
        <taxon>Caenorhabditis</taxon>
    </lineage>
</organism>
<feature type="region of interest" description="Disordered" evidence="1">
    <location>
        <begin position="1"/>
        <end position="36"/>
    </location>
</feature>
<evidence type="ECO:0000313" key="2">
    <source>
        <dbReference type="Proteomes" id="UP000095282"/>
    </source>
</evidence>
<dbReference type="AlphaFoldDB" id="A0A1I7T352"/>
<dbReference type="Proteomes" id="UP000095282">
    <property type="component" value="Unplaced"/>
</dbReference>
<evidence type="ECO:0000256" key="1">
    <source>
        <dbReference type="SAM" id="MobiDB-lite"/>
    </source>
</evidence>
<keyword evidence="2" id="KW-1185">Reference proteome</keyword>
<dbReference type="WBParaSite" id="Csp11.Scaffold487.g1970.t1">
    <property type="protein sequence ID" value="Csp11.Scaffold487.g1970.t1"/>
    <property type="gene ID" value="Csp11.Scaffold487.g1970"/>
</dbReference>
<accession>A0A1I7T352</accession>
<reference evidence="3" key="1">
    <citation type="submission" date="2016-11" db="UniProtKB">
        <authorList>
            <consortium name="WormBaseParasite"/>
        </authorList>
    </citation>
    <scope>IDENTIFICATION</scope>
</reference>
<protein>
    <submittedName>
        <fullName evidence="3">BZIP domain-containing protein</fullName>
    </submittedName>
</protein>